<dbReference type="WBParaSite" id="Gr19_v10_g6664.t1">
    <property type="protein sequence ID" value="Gr19_v10_g6664.t1"/>
    <property type="gene ID" value="Gr19_v10_g6664"/>
</dbReference>
<feature type="repeat" description="ANK" evidence="3">
    <location>
        <begin position="224"/>
        <end position="256"/>
    </location>
</feature>
<dbReference type="SMART" id="SM00248">
    <property type="entry name" value="ANK"/>
    <property type="match status" value="13"/>
</dbReference>
<proteinExistence type="predicted"/>
<feature type="repeat" description="ANK" evidence="3">
    <location>
        <begin position="158"/>
        <end position="190"/>
    </location>
</feature>
<dbReference type="PROSITE" id="PS50088">
    <property type="entry name" value="ANK_REPEAT"/>
    <property type="match status" value="6"/>
</dbReference>
<keyword evidence="4" id="KW-1185">Reference proteome</keyword>
<evidence type="ECO:0000313" key="4">
    <source>
        <dbReference type="Proteomes" id="UP000887572"/>
    </source>
</evidence>
<name>A0A914I483_GLORO</name>
<feature type="repeat" description="ANK" evidence="3">
    <location>
        <begin position="354"/>
        <end position="386"/>
    </location>
</feature>
<keyword evidence="2 3" id="KW-0040">ANK repeat</keyword>
<evidence type="ECO:0000256" key="3">
    <source>
        <dbReference type="PROSITE-ProRule" id="PRU00023"/>
    </source>
</evidence>
<dbReference type="Proteomes" id="UP000887572">
    <property type="component" value="Unplaced"/>
</dbReference>
<dbReference type="PROSITE" id="PS51257">
    <property type="entry name" value="PROKAR_LIPOPROTEIN"/>
    <property type="match status" value="1"/>
</dbReference>
<protein>
    <submittedName>
        <fullName evidence="5">Uncharacterized protein</fullName>
    </submittedName>
</protein>
<dbReference type="AlphaFoldDB" id="A0A914I483"/>
<evidence type="ECO:0000256" key="1">
    <source>
        <dbReference type="ARBA" id="ARBA00022737"/>
    </source>
</evidence>
<dbReference type="Gene3D" id="1.25.40.20">
    <property type="entry name" value="Ankyrin repeat-containing domain"/>
    <property type="match status" value="5"/>
</dbReference>
<sequence>MEGCRDLVTECANAYQVANGVTPWLAACMKGHLGIGRVQQNIDAVNRNGVSGLMLASCEGMVDVVRFLLSKSAQVDLTDANGANAKLETKKGQSPWLAACIKGHLEIVEFFAGVEGWNVDVMNSDGVTGLMLASCEGMVDVVTFLLSKGAQVNRTNPNGLSSLYFAAINGHNEVCTLLMDEGANANLESSDRSFLFLKACGEGHLDTVQFLVGKGQDIEVLNSDGLSGLMLASCEVKTNVVSFLLSKGAQVNRTDPTGVSALHIAAKNGHLEVCTLLVDKGANAYLKSRNDLSPWENACRGGHMGIVELFFGTGQKIEILDAGLLFASIKGKANVVSYLLSKGARVECTDARGLGVTPLYVAAQNGHNEVCTLLMDNGANTNHGSAQGGSPWFEACLEGHLHIVELFVSRDQDIEVVNLEEFTALMYASCGGKADVVNFLLGKGARTECHNLKGKTARDLAVEKEHAHIVELLDRHASAGMNLER</sequence>
<dbReference type="Pfam" id="PF00023">
    <property type="entry name" value="Ank"/>
    <property type="match status" value="3"/>
</dbReference>
<dbReference type="InterPro" id="IPR036770">
    <property type="entry name" value="Ankyrin_rpt-contain_sf"/>
</dbReference>
<dbReference type="Pfam" id="PF12796">
    <property type="entry name" value="Ank_2"/>
    <property type="match status" value="3"/>
</dbReference>
<dbReference type="InterPro" id="IPR002110">
    <property type="entry name" value="Ankyrin_rpt"/>
</dbReference>
<dbReference type="PANTHER" id="PTHR24198">
    <property type="entry name" value="ANKYRIN REPEAT AND PROTEIN KINASE DOMAIN-CONTAINING PROTEIN"/>
    <property type="match status" value="1"/>
</dbReference>
<dbReference type="PROSITE" id="PS50297">
    <property type="entry name" value="ANK_REP_REGION"/>
    <property type="match status" value="6"/>
</dbReference>
<accession>A0A914I483</accession>
<dbReference type="PANTHER" id="PTHR24198:SF165">
    <property type="entry name" value="ANKYRIN REPEAT-CONTAINING PROTEIN-RELATED"/>
    <property type="match status" value="1"/>
</dbReference>
<reference evidence="5" key="1">
    <citation type="submission" date="2022-11" db="UniProtKB">
        <authorList>
            <consortium name="WormBaseParasite"/>
        </authorList>
    </citation>
    <scope>IDENTIFICATION</scope>
</reference>
<evidence type="ECO:0000313" key="5">
    <source>
        <dbReference type="WBParaSite" id="Gr19_v10_g6664.t1"/>
    </source>
</evidence>
<feature type="repeat" description="ANK" evidence="3">
    <location>
        <begin position="125"/>
        <end position="157"/>
    </location>
</feature>
<dbReference type="SUPFAM" id="SSF48403">
    <property type="entry name" value="Ankyrin repeat"/>
    <property type="match status" value="2"/>
</dbReference>
<feature type="repeat" description="ANK" evidence="3">
    <location>
        <begin position="48"/>
        <end position="80"/>
    </location>
</feature>
<keyword evidence="1" id="KW-0677">Repeat</keyword>
<organism evidence="4 5">
    <name type="scientific">Globodera rostochiensis</name>
    <name type="common">Golden nematode worm</name>
    <name type="synonym">Heterodera rostochiensis</name>
    <dbReference type="NCBI Taxonomy" id="31243"/>
    <lineage>
        <taxon>Eukaryota</taxon>
        <taxon>Metazoa</taxon>
        <taxon>Ecdysozoa</taxon>
        <taxon>Nematoda</taxon>
        <taxon>Chromadorea</taxon>
        <taxon>Rhabditida</taxon>
        <taxon>Tylenchina</taxon>
        <taxon>Tylenchomorpha</taxon>
        <taxon>Tylenchoidea</taxon>
        <taxon>Heteroderidae</taxon>
        <taxon>Heteroderinae</taxon>
        <taxon>Globodera</taxon>
    </lineage>
</organism>
<dbReference type="PRINTS" id="PR01415">
    <property type="entry name" value="ANKYRIN"/>
</dbReference>
<evidence type="ECO:0000256" key="2">
    <source>
        <dbReference type="ARBA" id="ARBA00023043"/>
    </source>
</evidence>
<feature type="repeat" description="ANK" evidence="3">
    <location>
        <begin position="257"/>
        <end position="289"/>
    </location>
</feature>